<sequence>MLRSPSVARAAPALFRAARPPARAMAGGGKPLVVPESPFDGPAEGSLARSEPIVEMGVRYEAGSPSPMESILSQEPIVVDGLLAVTGGGALGFPKQFIKLKPDDPTPVACTYSGLRFVSKQALKKAGKL</sequence>
<dbReference type="AlphaFoldDB" id="A0A0D3JF06"/>
<dbReference type="PaxDb" id="2903-EOD22091"/>
<dbReference type="Proteomes" id="UP000013827">
    <property type="component" value="Unassembled WGS sequence"/>
</dbReference>
<dbReference type="KEGG" id="ehx:EMIHUDRAFT_469671"/>
<accession>A0A0D3JF06</accession>
<protein>
    <submittedName>
        <fullName evidence="2">Uncharacterized protein</fullName>
    </submittedName>
</protein>
<dbReference type="RefSeq" id="XP_005774520.1">
    <property type="nucleotide sequence ID" value="XM_005774463.1"/>
</dbReference>
<dbReference type="GeneID" id="17267637"/>
<keyword evidence="3" id="KW-1185">Reference proteome</keyword>
<name>A0A0D3JF06_EMIH1</name>
<reference evidence="3" key="1">
    <citation type="journal article" date="2013" name="Nature">
        <title>Pan genome of the phytoplankton Emiliania underpins its global distribution.</title>
        <authorList>
            <person name="Read B.A."/>
            <person name="Kegel J."/>
            <person name="Klute M.J."/>
            <person name="Kuo A."/>
            <person name="Lefebvre S.C."/>
            <person name="Maumus F."/>
            <person name="Mayer C."/>
            <person name="Miller J."/>
            <person name="Monier A."/>
            <person name="Salamov A."/>
            <person name="Young J."/>
            <person name="Aguilar M."/>
            <person name="Claverie J.M."/>
            <person name="Frickenhaus S."/>
            <person name="Gonzalez K."/>
            <person name="Herman E.K."/>
            <person name="Lin Y.C."/>
            <person name="Napier J."/>
            <person name="Ogata H."/>
            <person name="Sarno A.F."/>
            <person name="Shmutz J."/>
            <person name="Schroeder D."/>
            <person name="de Vargas C."/>
            <person name="Verret F."/>
            <person name="von Dassow P."/>
            <person name="Valentin K."/>
            <person name="Van de Peer Y."/>
            <person name="Wheeler G."/>
            <person name="Dacks J.B."/>
            <person name="Delwiche C.F."/>
            <person name="Dyhrman S.T."/>
            <person name="Glockner G."/>
            <person name="John U."/>
            <person name="Richards T."/>
            <person name="Worden A.Z."/>
            <person name="Zhang X."/>
            <person name="Grigoriev I.V."/>
            <person name="Allen A.E."/>
            <person name="Bidle K."/>
            <person name="Borodovsky M."/>
            <person name="Bowler C."/>
            <person name="Brownlee C."/>
            <person name="Cock J.M."/>
            <person name="Elias M."/>
            <person name="Gladyshev V.N."/>
            <person name="Groth M."/>
            <person name="Guda C."/>
            <person name="Hadaegh A."/>
            <person name="Iglesias-Rodriguez M.D."/>
            <person name="Jenkins J."/>
            <person name="Jones B.M."/>
            <person name="Lawson T."/>
            <person name="Leese F."/>
            <person name="Lindquist E."/>
            <person name="Lobanov A."/>
            <person name="Lomsadze A."/>
            <person name="Malik S.B."/>
            <person name="Marsh M.E."/>
            <person name="Mackinder L."/>
            <person name="Mock T."/>
            <person name="Mueller-Roeber B."/>
            <person name="Pagarete A."/>
            <person name="Parker M."/>
            <person name="Probert I."/>
            <person name="Quesneville H."/>
            <person name="Raines C."/>
            <person name="Rensing S.A."/>
            <person name="Riano-Pachon D.M."/>
            <person name="Richier S."/>
            <person name="Rokitta S."/>
            <person name="Shiraiwa Y."/>
            <person name="Soanes D.M."/>
            <person name="van der Giezen M."/>
            <person name="Wahlund T.M."/>
            <person name="Williams B."/>
            <person name="Wilson W."/>
            <person name="Wolfe G."/>
            <person name="Wurch L.L."/>
        </authorList>
    </citation>
    <scope>NUCLEOTIDE SEQUENCE</scope>
</reference>
<dbReference type="HOGENOM" id="CLU_1952902_0_0_1"/>
<dbReference type="EnsemblProtists" id="EOD22091">
    <property type="protein sequence ID" value="EOD22091"/>
    <property type="gene ID" value="EMIHUDRAFT_469671"/>
</dbReference>
<evidence type="ECO:0000313" key="2">
    <source>
        <dbReference type="EnsemblProtists" id="EOD22091"/>
    </source>
</evidence>
<reference evidence="2" key="2">
    <citation type="submission" date="2024-10" db="UniProtKB">
        <authorList>
            <consortium name="EnsemblProtists"/>
        </authorList>
    </citation>
    <scope>IDENTIFICATION</scope>
</reference>
<feature type="region of interest" description="Disordered" evidence="1">
    <location>
        <begin position="22"/>
        <end position="46"/>
    </location>
</feature>
<proteinExistence type="predicted"/>
<evidence type="ECO:0000313" key="3">
    <source>
        <dbReference type="Proteomes" id="UP000013827"/>
    </source>
</evidence>
<evidence type="ECO:0000256" key="1">
    <source>
        <dbReference type="SAM" id="MobiDB-lite"/>
    </source>
</evidence>
<dbReference type="Gene3D" id="2.60.260.40">
    <property type="entry name" value="q5lls5 like domains"/>
    <property type="match status" value="1"/>
</dbReference>
<organism evidence="2 3">
    <name type="scientific">Emiliania huxleyi (strain CCMP1516)</name>
    <dbReference type="NCBI Taxonomy" id="280463"/>
    <lineage>
        <taxon>Eukaryota</taxon>
        <taxon>Haptista</taxon>
        <taxon>Haptophyta</taxon>
        <taxon>Prymnesiophyceae</taxon>
        <taxon>Isochrysidales</taxon>
        <taxon>Noelaerhabdaceae</taxon>
        <taxon>Emiliania</taxon>
    </lineage>
</organism>